<evidence type="ECO:0000256" key="1">
    <source>
        <dbReference type="SAM" id="MobiDB-lite"/>
    </source>
</evidence>
<name>A0A851GNL9_9BACT</name>
<evidence type="ECO:0000313" key="4">
    <source>
        <dbReference type="Proteomes" id="UP000557872"/>
    </source>
</evidence>
<sequence length="70" mass="7955">MTLFPKKHPWVVMVVLYALIIAGWATFIVLAKQRHTTRLSPEEANEVYQNSLKEKQLEAEGSGQQTTETP</sequence>
<keyword evidence="2" id="KW-0472">Membrane</keyword>
<feature type="transmembrane region" description="Helical" evidence="2">
    <location>
        <begin position="12"/>
        <end position="31"/>
    </location>
</feature>
<protein>
    <submittedName>
        <fullName evidence="3">Uncharacterized protein</fullName>
    </submittedName>
</protein>
<feature type="region of interest" description="Disordered" evidence="1">
    <location>
        <begin position="37"/>
        <end position="70"/>
    </location>
</feature>
<dbReference type="AlphaFoldDB" id="A0A851GNL9"/>
<evidence type="ECO:0000313" key="3">
    <source>
        <dbReference type="EMBL" id="NWK56725.1"/>
    </source>
</evidence>
<accession>A0A851GNL9</accession>
<keyword evidence="4" id="KW-1185">Reference proteome</keyword>
<comment type="caution">
    <text evidence="3">The sequence shown here is derived from an EMBL/GenBank/DDBJ whole genome shotgun (WGS) entry which is preliminary data.</text>
</comment>
<reference evidence="3 4" key="1">
    <citation type="submission" date="2020-07" db="EMBL/GenBank/DDBJ databases">
        <title>Roseicoccus Jingziensis gen. nov., sp. nov., isolated from coastal seawater.</title>
        <authorList>
            <person name="Feng X."/>
        </authorList>
    </citation>
    <scope>NUCLEOTIDE SEQUENCE [LARGE SCALE GENOMIC DNA]</scope>
    <source>
        <strain evidence="3 4">N1E253</strain>
    </source>
</reference>
<dbReference type="EMBL" id="JACBAZ010000005">
    <property type="protein sequence ID" value="NWK56725.1"/>
    <property type="molecule type" value="Genomic_DNA"/>
</dbReference>
<keyword evidence="2" id="KW-1133">Transmembrane helix</keyword>
<organism evidence="3 4">
    <name type="scientific">Oceaniferula marina</name>
    <dbReference type="NCBI Taxonomy" id="2748318"/>
    <lineage>
        <taxon>Bacteria</taxon>
        <taxon>Pseudomonadati</taxon>
        <taxon>Verrucomicrobiota</taxon>
        <taxon>Verrucomicrobiia</taxon>
        <taxon>Verrucomicrobiales</taxon>
        <taxon>Verrucomicrobiaceae</taxon>
        <taxon>Oceaniferula</taxon>
    </lineage>
</organism>
<gene>
    <name evidence="3" type="ORF">HW115_13965</name>
</gene>
<dbReference type="RefSeq" id="WP_178933521.1">
    <property type="nucleotide sequence ID" value="NZ_JACBAZ010000005.1"/>
</dbReference>
<dbReference type="Proteomes" id="UP000557872">
    <property type="component" value="Unassembled WGS sequence"/>
</dbReference>
<evidence type="ECO:0000256" key="2">
    <source>
        <dbReference type="SAM" id="Phobius"/>
    </source>
</evidence>
<proteinExistence type="predicted"/>
<keyword evidence="2" id="KW-0812">Transmembrane</keyword>